<gene>
    <name evidence="2" type="ORF">EYZ11_004966</name>
</gene>
<name>A0A4S3JPZ3_9EURO</name>
<dbReference type="STRING" id="1220188.A0A4S3JPZ3"/>
<organism evidence="2 3">
    <name type="scientific">Aspergillus tanneri</name>
    <dbReference type="NCBI Taxonomy" id="1220188"/>
    <lineage>
        <taxon>Eukaryota</taxon>
        <taxon>Fungi</taxon>
        <taxon>Dikarya</taxon>
        <taxon>Ascomycota</taxon>
        <taxon>Pezizomycotina</taxon>
        <taxon>Eurotiomycetes</taxon>
        <taxon>Eurotiomycetidae</taxon>
        <taxon>Eurotiales</taxon>
        <taxon>Aspergillaceae</taxon>
        <taxon>Aspergillus</taxon>
        <taxon>Aspergillus subgen. Circumdati</taxon>
    </lineage>
</organism>
<reference evidence="2 3" key="1">
    <citation type="submission" date="2019-03" db="EMBL/GenBank/DDBJ databases">
        <title>The genome sequence of a newly discovered highly antifungal drug resistant Aspergillus species, Aspergillus tanneri NIH 1004.</title>
        <authorList>
            <person name="Mounaud S."/>
            <person name="Singh I."/>
            <person name="Joardar V."/>
            <person name="Pakala S."/>
            <person name="Pakala S."/>
            <person name="Venepally P."/>
            <person name="Hoover J."/>
            <person name="Nierman W."/>
            <person name="Chung J."/>
            <person name="Losada L."/>
        </authorList>
    </citation>
    <scope>NUCLEOTIDE SEQUENCE [LARGE SCALE GENOMIC DNA]</scope>
    <source>
        <strain evidence="2 3">NIH1004</strain>
    </source>
</reference>
<dbReference type="InterPro" id="IPR021842">
    <property type="entry name" value="DUF3435"/>
</dbReference>
<keyword evidence="3" id="KW-1185">Reference proteome</keyword>
<dbReference type="VEuPathDB" id="FungiDB:EYZ11_004966"/>
<dbReference type="Pfam" id="PF11917">
    <property type="entry name" value="DUF3435"/>
    <property type="match status" value="1"/>
</dbReference>
<comment type="caution">
    <text evidence="2">The sequence shown here is derived from an EMBL/GenBank/DDBJ whole genome shotgun (WGS) entry which is preliminary data.</text>
</comment>
<protein>
    <submittedName>
        <fullName evidence="2">Uncharacterized protein</fullName>
    </submittedName>
</protein>
<dbReference type="EMBL" id="SOSA01000152">
    <property type="protein sequence ID" value="THC95541.1"/>
    <property type="molecule type" value="Genomic_DNA"/>
</dbReference>
<feature type="compositionally biased region" description="Polar residues" evidence="1">
    <location>
        <begin position="22"/>
        <end position="31"/>
    </location>
</feature>
<dbReference type="Proteomes" id="UP000308092">
    <property type="component" value="Unassembled WGS sequence"/>
</dbReference>
<evidence type="ECO:0000313" key="2">
    <source>
        <dbReference type="EMBL" id="THC95541.1"/>
    </source>
</evidence>
<evidence type="ECO:0000256" key="1">
    <source>
        <dbReference type="SAM" id="MobiDB-lite"/>
    </source>
</evidence>
<feature type="region of interest" description="Disordered" evidence="1">
    <location>
        <begin position="1"/>
        <end position="63"/>
    </location>
</feature>
<evidence type="ECO:0000313" key="3">
    <source>
        <dbReference type="Proteomes" id="UP000308092"/>
    </source>
</evidence>
<sequence length="395" mass="44713">MAPRSRSVEPDESESESDARSNVNGIFSDTGSDSESNSNLELDSEALDDDGCSGEGLLGDEGQMPPERYLAEAEGLGVSQLRQKWYSDGTQEKLDETRVYRNRYCRHISVDPVQHWKWIYCMVSSALGAIFGVESVSGLSKNTIVKVKDVIAIVAERIVLELTQRPKKNMYIEDVAEFARVLLTTTEMTFDCGWQRIQILFFTQLGAITASRPKALLDLRYKDMVLTLIQYPEGGRPRLFIFLKSEFTKKFLRKKAPNEFKIPEITFDPTLVLSPHVCLLGMLFYIKGFKTLSTMGPVLDSPERLYSLGVLDGKGQQELKLKDEIQNKFVFCQAVRETMGYRIALETQLTVSTVRSWMRRVGEITGFEQVIKPYLLRYTGAKAFNSSGEYPLLPQ</sequence>
<dbReference type="PANTHER" id="PTHR37535">
    <property type="entry name" value="FLUG DOMAIN PROTEIN"/>
    <property type="match status" value="1"/>
</dbReference>
<accession>A0A4S3JPZ3</accession>
<feature type="compositionally biased region" description="Acidic residues" evidence="1">
    <location>
        <begin position="42"/>
        <end position="52"/>
    </location>
</feature>
<dbReference type="AlphaFoldDB" id="A0A4S3JPZ3"/>
<dbReference type="PANTHER" id="PTHR37535:SF2">
    <property type="entry name" value="FINGER DOMAIN PROTEIN, PUTATIVE (AFU_ORTHOLOGUE AFUA_6G09300)-RELATED"/>
    <property type="match status" value="1"/>
</dbReference>
<proteinExistence type="predicted"/>